<reference evidence="12" key="1">
    <citation type="journal article" date="2021" name="Microb. Physiol.">
        <title>Proteogenomic Insights into the Physiology of Marine, Sulfate-Reducing, Filamentous Desulfonema limicola and Desulfonema magnum.</title>
        <authorList>
            <person name="Schnaars V."/>
            <person name="Wohlbrand L."/>
            <person name="Scheve S."/>
            <person name="Hinrichs C."/>
            <person name="Reinhardt R."/>
            <person name="Rabus R."/>
        </authorList>
    </citation>
    <scope>NUCLEOTIDE SEQUENCE</scope>
    <source>
        <strain evidence="12">5ac10</strain>
    </source>
</reference>
<keyword evidence="7 9" id="KW-1133">Transmembrane helix</keyword>
<feature type="domain" description="ABC transmembrane type-1" evidence="11">
    <location>
        <begin position="19"/>
        <end position="302"/>
    </location>
</feature>
<dbReference type="FunFam" id="3.40.50.300:FF:000221">
    <property type="entry name" value="Multidrug ABC transporter ATP-binding protein"/>
    <property type="match status" value="1"/>
</dbReference>
<dbReference type="CDD" id="cd18541">
    <property type="entry name" value="ABC_6TM_TmrB_like"/>
    <property type="match status" value="1"/>
</dbReference>
<dbReference type="Gene3D" id="1.20.1560.10">
    <property type="entry name" value="ABC transporter type 1, transmembrane domain"/>
    <property type="match status" value="1"/>
</dbReference>
<dbReference type="InterPro" id="IPR027417">
    <property type="entry name" value="P-loop_NTPase"/>
</dbReference>
<feature type="transmembrane region" description="Helical" evidence="9">
    <location>
        <begin position="135"/>
        <end position="155"/>
    </location>
</feature>
<gene>
    <name evidence="12" type="ORF">dnl_38560</name>
</gene>
<dbReference type="RefSeq" id="WP_207687542.1">
    <property type="nucleotide sequence ID" value="NZ_CP061799.1"/>
</dbReference>
<dbReference type="Proteomes" id="UP000663720">
    <property type="component" value="Chromosome"/>
</dbReference>
<evidence type="ECO:0000256" key="6">
    <source>
        <dbReference type="ARBA" id="ARBA00022840"/>
    </source>
</evidence>
<dbReference type="GO" id="GO:0016887">
    <property type="term" value="F:ATP hydrolysis activity"/>
    <property type="evidence" value="ECO:0007669"/>
    <property type="project" value="InterPro"/>
</dbReference>
<dbReference type="GO" id="GO:0005886">
    <property type="term" value="C:plasma membrane"/>
    <property type="evidence" value="ECO:0007669"/>
    <property type="project" value="UniProtKB-SubCell"/>
</dbReference>
<evidence type="ECO:0000256" key="9">
    <source>
        <dbReference type="SAM" id="Phobius"/>
    </source>
</evidence>
<protein>
    <submittedName>
        <fullName evidence="12">ABC transporter, permease protein</fullName>
    </submittedName>
</protein>
<evidence type="ECO:0000256" key="5">
    <source>
        <dbReference type="ARBA" id="ARBA00022741"/>
    </source>
</evidence>
<dbReference type="Pfam" id="PF00664">
    <property type="entry name" value="ABC_membrane"/>
    <property type="match status" value="1"/>
</dbReference>
<evidence type="ECO:0000256" key="4">
    <source>
        <dbReference type="ARBA" id="ARBA00022692"/>
    </source>
</evidence>
<organism evidence="12 13">
    <name type="scientific">Desulfonema limicola</name>
    <dbReference type="NCBI Taxonomy" id="45656"/>
    <lineage>
        <taxon>Bacteria</taxon>
        <taxon>Pseudomonadati</taxon>
        <taxon>Thermodesulfobacteriota</taxon>
        <taxon>Desulfobacteria</taxon>
        <taxon>Desulfobacterales</taxon>
        <taxon>Desulfococcaceae</taxon>
        <taxon>Desulfonema</taxon>
    </lineage>
</organism>
<dbReference type="InterPro" id="IPR036640">
    <property type="entry name" value="ABC1_TM_sf"/>
</dbReference>
<evidence type="ECO:0000313" key="12">
    <source>
        <dbReference type="EMBL" id="QTA81519.1"/>
    </source>
</evidence>
<feature type="transmembrane region" description="Helical" evidence="9">
    <location>
        <begin position="18"/>
        <end position="36"/>
    </location>
</feature>
<feature type="transmembrane region" description="Helical" evidence="9">
    <location>
        <begin position="276"/>
        <end position="300"/>
    </location>
</feature>
<dbReference type="Gene3D" id="3.40.50.300">
    <property type="entry name" value="P-loop containing nucleotide triphosphate hydrolases"/>
    <property type="match status" value="1"/>
</dbReference>
<keyword evidence="2" id="KW-0813">Transport</keyword>
<keyword evidence="5" id="KW-0547">Nucleotide-binding</keyword>
<keyword evidence="8 9" id="KW-0472">Membrane</keyword>
<evidence type="ECO:0000259" key="10">
    <source>
        <dbReference type="PROSITE" id="PS50893"/>
    </source>
</evidence>
<evidence type="ECO:0000256" key="1">
    <source>
        <dbReference type="ARBA" id="ARBA00004651"/>
    </source>
</evidence>
<evidence type="ECO:0000313" key="13">
    <source>
        <dbReference type="Proteomes" id="UP000663720"/>
    </source>
</evidence>
<dbReference type="SUPFAM" id="SSF52540">
    <property type="entry name" value="P-loop containing nucleoside triphosphate hydrolases"/>
    <property type="match status" value="1"/>
</dbReference>
<keyword evidence="13" id="KW-1185">Reference proteome</keyword>
<dbReference type="PROSITE" id="PS50929">
    <property type="entry name" value="ABC_TM1F"/>
    <property type="match status" value="1"/>
</dbReference>
<dbReference type="InterPro" id="IPR017871">
    <property type="entry name" value="ABC_transporter-like_CS"/>
</dbReference>
<keyword evidence="4 9" id="KW-0812">Transmembrane</keyword>
<feature type="transmembrane region" description="Helical" evidence="9">
    <location>
        <begin position="236"/>
        <end position="261"/>
    </location>
</feature>
<dbReference type="InterPro" id="IPR003439">
    <property type="entry name" value="ABC_transporter-like_ATP-bd"/>
</dbReference>
<feature type="domain" description="ABC transporter" evidence="10">
    <location>
        <begin position="336"/>
        <end position="573"/>
    </location>
</feature>
<dbReference type="InterPro" id="IPR003593">
    <property type="entry name" value="AAA+_ATPase"/>
</dbReference>
<dbReference type="PANTHER" id="PTHR43394">
    <property type="entry name" value="ATP-DEPENDENT PERMEASE MDL1, MITOCHONDRIAL"/>
    <property type="match status" value="1"/>
</dbReference>
<dbReference type="GO" id="GO:0005524">
    <property type="term" value="F:ATP binding"/>
    <property type="evidence" value="ECO:0007669"/>
    <property type="project" value="UniProtKB-KW"/>
</dbReference>
<dbReference type="AlphaFoldDB" id="A0A975BA57"/>
<sequence>MNTFYLIKPYFVKNRSSIALGLVCLIAVDLLQLFIPRIIKLAVDDLASLKAGVSDLMWYALSIIGITLFITILRYFWRIFLMGMSRELEEGLRNRLFSHIQTLSASYFNKVKSGDLMAHATNDIHHIRMASGMGMVAIASAAVLGISTIGFMAYINLSLTFFVLIPMPGIILCTRFFSRQMLNAYMEVQSSFSELTEIVRERFTGIRIVKAYNREPESMSVVEKISRFNMEKNLRLVRITGIFFPMMVFFSNVSLSIVLYLGGRQVITGIISPGDFVAFISYIGMLTWPMMALGWVVNLIQRGKASLERIHRIVETMPDIYDKPDAKEIKDFKKEIVFDNICFSYQKGEQEVIKDFNLRLEKGKTLGIIGPPGSGKTSLLNLIPRIFDVSRGSILIDNNDIRQLITSDLRDMISFVPQEPFLFAGTVLENITFENPDIPEHLLIESVKKACLYDTIESFSKKFETIVGEKGVILSGGQKQRIALARAFLKDSPIIIFDDPISQVDAETGTIIINTIKDMAAKEDKTIIIVSHRLSAVRYADLIITMKHGKISESGSHEELMLKKGYYAKTFQLQEIEEGLNAI</sequence>
<comment type="subcellular location">
    <subcellularLocation>
        <location evidence="1">Cell membrane</location>
        <topology evidence="1">Multi-pass membrane protein</topology>
    </subcellularLocation>
</comment>
<evidence type="ECO:0000256" key="7">
    <source>
        <dbReference type="ARBA" id="ARBA00022989"/>
    </source>
</evidence>
<dbReference type="InterPro" id="IPR039421">
    <property type="entry name" value="Type_1_exporter"/>
</dbReference>
<dbReference type="PROSITE" id="PS00211">
    <property type="entry name" value="ABC_TRANSPORTER_1"/>
    <property type="match status" value="1"/>
</dbReference>
<evidence type="ECO:0000256" key="2">
    <source>
        <dbReference type="ARBA" id="ARBA00022448"/>
    </source>
</evidence>
<dbReference type="InterPro" id="IPR011527">
    <property type="entry name" value="ABC1_TM_dom"/>
</dbReference>
<feature type="transmembrane region" description="Helical" evidence="9">
    <location>
        <begin position="56"/>
        <end position="77"/>
    </location>
</feature>
<dbReference type="SMART" id="SM00382">
    <property type="entry name" value="AAA"/>
    <property type="match status" value="1"/>
</dbReference>
<dbReference type="SUPFAM" id="SSF90123">
    <property type="entry name" value="ABC transporter transmembrane region"/>
    <property type="match status" value="1"/>
</dbReference>
<accession>A0A975BA57</accession>
<evidence type="ECO:0000259" key="11">
    <source>
        <dbReference type="PROSITE" id="PS50929"/>
    </source>
</evidence>
<keyword evidence="6" id="KW-0067">ATP-binding</keyword>
<dbReference type="PROSITE" id="PS50893">
    <property type="entry name" value="ABC_TRANSPORTER_2"/>
    <property type="match status" value="1"/>
</dbReference>
<name>A0A975BA57_9BACT</name>
<evidence type="ECO:0000256" key="8">
    <source>
        <dbReference type="ARBA" id="ARBA00023136"/>
    </source>
</evidence>
<dbReference type="GO" id="GO:0015421">
    <property type="term" value="F:ABC-type oligopeptide transporter activity"/>
    <property type="evidence" value="ECO:0007669"/>
    <property type="project" value="TreeGrafter"/>
</dbReference>
<dbReference type="PANTHER" id="PTHR43394:SF1">
    <property type="entry name" value="ATP-BINDING CASSETTE SUB-FAMILY B MEMBER 10, MITOCHONDRIAL"/>
    <property type="match status" value="1"/>
</dbReference>
<dbReference type="KEGG" id="dli:dnl_38560"/>
<feature type="transmembrane region" description="Helical" evidence="9">
    <location>
        <begin position="161"/>
        <end position="178"/>
    </location>
</feature>
<evidence type="ECO:0000256" key="3">
    <source>
        <dbReference type="ARBA" id="ARBA00022475"/>
    </source>
</evidence>
<proteinExistence type="predicted"/>
<keyword evidence="3" id="KW-1003">Cell membrane</keyword>
<dbReference type="Pfam" id="PF00005">
    <property type="entry name" value="ABC_tran"/>
    <property type="match status" value="1"/>
</dbReference>
<dbReference type="EMBL" id="CP061799">
    <property type="protein sequence ID" value="QTA81519.1"/>
    <property type="molecule type" value="Genomic_DNA"/>
</dbReference>